<organism evidence="3">
    <name type="scientific">Tanacetum cinerariifolium</name>
    <name type="common">Dalmatian daisy</name>
    <name type="synonym">Chrysanthemum cinerariifolium</name>
    <dbReference type="NCBI Taxonomy" id="118510"/>
    <lineage>
        <taxon>Eukaryota</taxon>
        <taxon>Viridiplantae</taxon>
        <taxon>Streptophyta</taxon>
        <taxon>Embryophyta</taxon>
        <taxon>Tracheophyta</taxon>
        <taxon>Spermatophyta</taxon>
        <taxon>Magnoliopsida</taxon>
        <taxon>eudicotyledons</taxon>
        <taxon>Gunneridae</taxon>
        <taxon>Pentapetalae</taxon>
        <taxon>asterids</taxon>
        <taxon>campanulids</taxon>
        <taxon>Asterales</taxon>
        <taxon>Asteraceae</taxon>
        <taxon>Asteroideae</taxon>
        <taxon>Anthemideae</taxon>
        <taxon>Anthemidinae</taxon>
        <taxon>Tanacetum</taxon>
    </lineage>
</organism>
<evidence type="ECO:0000256" key="1">
    <source>
        <dbReference type="SAM" id="Phobius"/>
    </source>
</evidence>
<dbReference type="EMBL" id="BKCJ010008878">
    <property type="protein sequence ID" value="GEU84369.1"/>
    <property type="molecule type" value="Genomic_DNA"/>
</dbReference>
<dbReference type="PANTHER" id="PTHR33116:SF81">
    <property type="entry name" value="RNA-DIRECTED DNA POLYMERASE"/>
    <property type="match status" value="1"/>
</dbReference>
<name>A0A6L2NFS3_TANCI</name>
<protein>
    <submittedName>
        <fullName evidence="3">RNA-directed DNA polymerase, eukaryota, reverse transcriptase zinc-binding domain protein</fullName>
    </submittedName>
</protein>
<feature type="transmembrane region" description="Helical" evidence="1">
    <location>
        <begin position="608"/>
        <end position="630"/>
    </location>
</feature>
<dbReference type="SUPFAM" id="SSF56672">
    <property type="entry name" value="DNA/RNA polymerases"/>
    <property type="match status" value="1"/>
</dbReference>
<evidence type="ECO:0000259" key="2">
    <source>
        <dbReference type="PROSITE" id="PS50878"/>
    </source>
</evidence>
<reference evidence="3" key="1">
    <citation type="journal article" date="2019" name="Sci. Rep.">
        <title>Draft genome of Tanacetum cinerariifolium, the natural source of mosquito coil.</title>
        <authorList>
            <person name="Yamashiro T."/>
            <person name="Shiraishi A."/>
            <person name="Satake H."/>
            <person name="Nakayama K."/>
        </authorList>
    </citation>
    <scope>NUCLEOTIDE SEQUENCE</scope>
</reference>
<dbReference type="Pfam" id="PF00078">
    <property type="entry name" value="RVT_1"/>
    <property type="match status" value="1"/>
</dbReference>
<dbReference type="GO" id="GO:0003964">
    <property type="term" value="F:RNA-directed DNA polymerase activity"/>
    <property type="evidence" value="ECO:0007669"/>
    <property type="project" value="UniProtKB-KW"/>
</dbReference>
<evidence type="ECO:0000313" key="3">
    <source>
        <dbReference type="EMBL" id="GEU84369.1"/>
    </source>
</evidence>
<dbReference type="PROSITE" id="PS50878">
    <property type="entry name" value="RT_POL"/>
    <property type="match status" value="1"/>
</dbReference>
<keyword evidence="1" id="KW-1133">Transmembrane helix</keyword>
<keyword evidence="1" id="KW-0472">Membrane</keyword>
<dbReference type="InterPro" id="IPR043502">
    <property type="entry name" value="DNA/RNA_pol_sf"/>
</dbReference>
<proteinExistence type="predicted"/>
<comment type="caution">
    <text evidence="3">The sequence shown here is derived from an EMBL/GenBank/DDBJ whole genome shotgun (WGS) entry which is preliminary data.</text>
</comment>
<dbReference type="CDD" id="cd01650">
    <property type="entry name" value="RT_nLTR_like"/>
    <property type="match status" value="1"/>
</dbReference>
<dbReference type="InterPro" id="IPR000477">
    <property type="entry name" value="RT_dom"/>
</dbReference>
<keyword evidence="1" id="KW-0812">Transmembrane</keyword>
<gene>
    <name evidence="3" type="ORF">Tci_056347</name>
</gene>
<sequence length="693" mass="78700">MYLNEGNLVHSNFGDESGEEVEKVFDEYANLLSSAKLGESSLARANEEFFRSNSFPKGCNSPFIALIPKVPNAKSVFDFRIILIGCQYKIIGKLLANRLSILIGDCISPVQSAFIKGRYILDGPLILNEVLAWYHQRKNELMVLKVDFEKAFDSLRWDLLDVILDKLGFGSKWHAWIRGCLHNARSFVLINGSPTKELELFRGLRQGDPMSPFLFILAMEGLHALTRKAEVLGLFKGATIGRDNMCISHLMYADDVIFFGEWSWVNAHTLISMLQCFFLISGLKINIQKSNVLGVGVTIEEVSQMANIIGCGASQFPLKYLGVPVGFNMPRQLESMRNKFFIGGDLDDKKMTWVKWDKCLASKKDGGLDIGSIYGLNIRLLFKWVWRFLNTRSDLWFKLSIAFMVWMGVFQLPPTVALNAVHGVPFFLRLTTSSKKVLILSLFVLARRNPRGSVESNQFCILQNTIRNINLSDHRDSWQWSFDSSKGFSVASARCLIDSLILDTGIDSTRWNRNIPIKWELDIPVCGNIAEWFDWLDSLHFPLKCMRTRNFYFLNNSSVTIPRHRNKRRALNVVEPKLRTIVEITPMADNRTMEELLQAPTEGYGEAIVIPGISGSHMTVFFVSFMLLLVCNQSRKIDYSEIKGTISSKICRGYCERIEEGALWSCCNKHGIYENYKADCERKCVAAKAECCS</sequence>
<keyword evidence="3" id="KW-0695">RNA-directed DNA polymerase</keyword>
<accession>A0A6L2NFS3</accession>
<feature type="domain" description="Reverse transcriptase" evidence="2">
    <location>
        <begin position="48"/>
        <end position="325"/>
    </location>
</feature>
<dbReference type="PANTHER" id="PTHR33116">
    <property type="entry name" value="REVERSE TRANSCRIPTASE ZINC-BINDING DOMAIN-CONTAINING PROTEIN-RELATED-RELATED"/>
    <property type="match status" value="1"/>
</dbReference>
<keyword evidence="3" id="KW-0808">Transferase</keyword>
<keyword evidence="3" id="KW-0548">Nucleotidyltransferase</keyword>
<dbReference type="AlphaFoldDB" id="A0A6L2NFS3"/>